<evidence type="ECO:0000256" key="2">
    <source>
        <dbReference type="ARBA" id="ARBA00023125"/>
    </source>
</evidence>
<gene>
    <name evidence="5" type="ORF">CPE01_20810</name>
</gene>
<dbReference type="InterPro" id="IPR036390">
    <property type="entry name" value="WH_DNA-bd_sf"/>
</dbReference>
<reference evidence="5 6" key="1">
    <citation type="submission" date="2019-07" db="EMBL/GenBank/DDBJ databases">
        <title>Whole genome shotgun sequence of Cellulomonas persica NBRC 101101.</title>
        <authorList>
            <person name="Hosoyama A."/>
            <person name="Uohara A."/>
            <person name="Ohji S."/>
            <person name="Ichikawa N."/>
        </authorList>
    </citation>
    <scope>NUCLEOTIDE SEQUENCE [LARGE SCALE GENOMIC DNA]</scope>
    <source>
        <strain evidence="5 6">NBRC 101101</strain>
    </source>
</reference>
<dbReference type="CDD" id="cd00090">
    <property type="entry name" value="HTH_ARSR"/>
    <property type="match status" value="1"/>
</dbReference>
<dbReference type="Proteomes" id="UP000321386">
    <property type="component" value="Unassembled WGS sequence"/>
</dbReference>
<sequence length="119" mass="12551">MDGVDEALALEAAACLFHGFSDPSRLTILRHLALGEHRVVDLTEHLGLAQSTVSKHLACLRDCGLVTSRPQGRASMFVLNHPEALMDLLSAAERLLALTGDAVTLCPTYGTGAADRSGA</sequence>
<name>A0A510UUN2_9CELL</name>
<dbReference type="PRINTS" id="PR00778">
    <property type="entry name" value="HTHARSR"/>
</dbReference>
<dbReference type="SMART" id="SM00418">
    <property type="entry name" value="HTH_ARSR"/>
    <property type="match status" value="1"/>
</dbReference>
<dbReference type="InterPro" id="IPR011991">
    <property type="entry name" value="ArsR-like_HTH"/>
</dbReference>
<dbReference type="PROSITE" id="PS50987">
    <property type="entry name" value="HTH_ARSR_2"/>
    <property type="match status" value="1"/>
</dbReference>
<keyword evidence="3" id="KW-0804">Transcription</keyword>
<evidence type="ECO:0000313" key="6">
    <source>
        <dbReference type="Proteomes" id="UP000321386"/>
    </source>
</evidence>
<keyword evidence="6" id="KW-1185">Reference proteome</keyword>
<dbReference type="InterPro" id="IPR001845">
    <property type="entry name" value="HTH_ArsR_DNA-bd_dom"/>
</dbReference>
<dbReference type="InterPro" id="IPR051081">
    <property type="entry name" value="HTH_MetalResp_TranReg"/>
</dbReference>
<dbReference type="NCBIfam" id="NF033788">
    <property type="entry name" value="HTH_metalloreg"/>
    <property type="match status" value="1"/>
</dbReference>
<evidence type="ECO:0000313" key="5">
    <source>
        <dbReference type="EMBL" id="GEK18348.1"/>
    </source>
</evidence>
<evidence type="ECO:0000259" key="4">
    <source>
        <dbReference type="PROSITE" id="PS50987"/>
    </source>
</evidence>
<keyword evidence="1" id="KW-0805">Transcription regulation</keyword>
<dbReference type="SUPFAM" id="SSF46785">
    <property type="entry name" value="Winged helix' DNA-binding domain"/>
    <property type="match status" value="1"/>
</dbReference>
<dbReference type="EMBL" id="BJUA01000009">
    <property type="protein sequence ID" value="GEK18348.1"/>
    <property type="molecule type" value="Genomic_DNA"/>
</dbReference>
<dbReference type="GO" id="GO:0003677">
    <property type="term" value="F:DNA binding"/>
    <property type="evidence" value="ECO:0007669"/>
    <property type="project" value="UniProtKB-KW"/>
</dbReference>
<proteinExistence type="predicted"/>
<dbReference type="Gene3D" id="1.10.10.10">
    <property type="entry name" value="Winged helix-like DNA-binding domain superfamily/Winged helix DNA-binding domain"/>
    <property type="match status" value="1"/>
</dbReference>
<feature type="domain" description="HTH arsR-type" evidence="4">
    <location>
        <begin position="5"/>
        <end position="99"/>
    </location>
</feature>
<dbReference type="AlphaFoldDB" id="A0A510UUN2"/>
<keyword evidence="2" id="KW-0238">DNA-binding</keyword>
<dbReference type="PANTHER" id="PTHR33154:SF33">
    <property type="entry name" value="TRANSCRIPTIONAL REPRESSOR SDPR"/>
    <property type="match status" value="1"/>
</dbReference>
<dbReference type="GO" id="GO:0003700">
    <property type="term" value="F:DNA-binding transcription factor activity"/>
    <property type="evidence" value="ECO:0007669"/>
    <property type="project" value="InterPro"/>
</dbReference>
<comment type="caution">
    <text evidence="5">The sequence shown here is derived from an EMBL/GenBank/DDBJ whole genome shotgun (WGS) entry which is preliminary data.</text>
</comment>
<dbReference type="PANTHER" id="PTHR33154">
    <property type="entry name" value="TRANSCRIPTIONAL REGULATOR, ARSR FAMILY"/>
    <property type="match status" value="1"/>
</dbReference>
<dbReference type="InterPro" id="IPR036388">
    <property type="entry name" value="WH-like_DNA-bd_sf"/>
</dbReference>
<organism evidence="5 6">
    <name type="scientific">Cellulomonas persica</name>
    <dbReference type="NCBI Taxonomy" id="76861"/>
    <lineage>
        <taxon>Bacteria</taxon>
        <taxon>Bacillati</taxon>
        <taxon>Actinomycetota</taxon>
        <taxon>Actinomycetes</taxon>
        <taxon>Micrococcales</taxon>
        <taxon>Cellulomonadaceae</taxon>
        <taxon>Cellulomonas</taxon>
    </lineage>
</organism>
<accession>A0A510UUN2</accession>
<evidence type="ECO:0000256" key="3">
    <source>
        <dbReference type="ARBA" id="ARBA00023163"/>
    </source>
</evidence>
<evidence type="ECO:0000256" key="1">
    <source>
        <dbReference type="ARBA" id="ARBA00023015"/>
    </source>
</evidence>
<protein>
    <submittedName>
        <fullName evidence="5">Putative transcriptional regulator, ArsR family protein</fullName>
    </submittedName>
</protein>
<dbReference type="Pfam" id="PF01022">
    <property type="entry name" value="HTH_5"/>
    <property type="match status" value="1"/>
</dbReference>